<keyword evidence="1" id="KW-1133">Transmembrane helix</keyword>
<comment type="caution">
    <text evidence="2">The sequence shown here is derived from an EMBL/GenBank/DDBJ whole genome shotgun (WGS) entry which is preliminary data.</text>
</comment>
<feature type="transmembrane region" description="Helical" evidence="1">
    <location>
        <begin position="12"/>
        <end position="32"/>
    </location>
</feature>
<evidence type="ECO:0000256" key="1">
    <source>
        <dbReference type="SAM" id="Phobius"/>
    </source>
</evidence>
<gene>
    <name evidence="2" type="ORF">ACFSW8_14845</name>
</gene>
<keyword evidence="1" id="KW-0472">Membrane</keyword>
<keyword evidence="1" id="KW-0812">Transmembrane</keyword>
<reference evidence="3" key="1">
    <citation type="journal article" date="2019" name="Int. J. Syst. Evol. Microbiol.">
        <title>The Global Catalogue of Microorganisms (GCM) 10K type strain sequencing project: providing services to taxonomists for standard genome sequencing and annotation.</title>
        <authorList>
            <consortium name="The Broad Institute Genomics Platform"/>
            <consortium name="The Broad Institute Genome Sequencing Center for Infectious Disease"/>
            <person name="Wu L."/>
            <person name="Ma J."/>
        </authorList>
    </citation>
    <scope>NUCLEOTIDE SEQUENCE [LARGE SCALE GENOMIC DNA]</scope>
    <source>
        <strain evidence="3">CCUG 57942</strain>
    </source>
</reference>
<organism evidence="2 3">
    <name type="scientific">Rubritalea tangerina</name>
    <dbReference type="NCBI Taxonomy" id="430798"/>
    <lineage>
        <taxon>Bacteria</taxon>
        <taxon>Pseudomonadati</taxon>
        <taxon>Verrucomicrobiota</taxon>
        <taxon>Verrucomicrobiia</taxon>
        <taxon>Verrucomicrobiales</taxon>
        <taxon>Rubritaleaceae</taxon>
        <taxon>Rubritalea</taxon>
    </lineage>
</organism>
<dbReference type="Proteomes" id="UP001597389">
    <property type="component" value="Unassembled WGS sequence"/>
</dbReference>
<sequence>MFSPPSPKSDVTAIPELATTGLLLIGLTTATLRRRRN</sequence>
<proteinExistence type="predicted"/>
<keyword evidence="3" id="KW-1185">Reference proteome</keyword>
<name>A0ABW4ZEQ8_9BACT</name>
<accession>A0ABW4ZEQ8</accession>
<dbReference type="InterPro" id="IPR013424">
    <property type="entry name" value="Ice-binding_C"/>
</dbReference>
<evidence type="ECO:0000313" key="3">
    <source>
        <dbReference type="Proteomes" id="UP001597389"/>
    </source>
</evidence>
<dbReference type="EMBL" id="JBHUJB010000073">
    <property type="protein sequence ID" value="MFD2160180.1"/>
    <property type="molecule type" value="Genomic_DNA"/>
</dbReference>
<protein>
    <submittedName>
        <fullName evidence="2">PEP-CTERM sorting domain-containing protein</fullName>
    </submittedName>
</protein>
<dbReference type="NCBIfam" id="TIGR02595">
    <property type="entry name" value="PEP_CTERM"/>
    <property type="match status" value="1"/>
</dbReference>
<evidence type="ECO:0000313" key="2">
    <source>
        <dbReference type="EMBL" id="MFD2160180.1"/>
    </source>
</evidence>
<dbReference type="RefSeq" id="WP_377178678.1">
    <property type="nucleotide sequence ID" value="NZ_JBHUJB010000073.1"/>
</dbReference>